<name>A0ABR3LRP7_9TELE</name>
<sequence length="78" mass="8834">MTPSLQADLRASCWVLRSPPLKANVEQPLHSPGPAQSDLFAHVESLWQVEVIPYRSDRVVTRSKLDQEAIRLLQEKTV</sequence>
<protein>
    <submittedName>
        <fullName evidence="1">Uncharacterized protein</fullName>
    </submittedName>
</protein>
<dbReference type="EMBL" id="JAYMGO010000019">
    <property type="protein sequence ID" value="KAL1255561.1"/>
    <property type="molecule type" value="Genomic_DNA"/>
</dbReference>
<keyword evidence="2" id="KW-1185">Reference proteome</keyword>
<evidence type="ECO:0000313" key="1">
    <source>
        <dbReference type="EMBL" id="KAL1255561.1"/>
    </source>
</evidence>
<proteinExistence type="predicted"/>
<evidence type="ECO:0000313" key="2">
    <source>
        <dbReference type="Proteomes" id="UP001558613"/>
    </source>
</evidence>
<accession>A0ABR3LRP7</accession>
<dbReference type="Proteomes" id="UP001558613">
    <property type="component" value="Unassembled WGS sequence"/>
</dbReference>
<organism evidence="1 2">
    <name type="scientific">Cirrhinus molitorella</name>
    <name type="common">mud carp</name>
    <dbReference type="NCBI Taxonomy" id="172907"/>
    <lineage>
        <taxon>Eukaryota</taxon>
        <taxon>Metazoa</taxon>
        <taxon>Chordata</taxon>
        <taxon>Craniata</taxon>
        <taxon>Vertebrata</taxon>
        <taxon>Euteleostomi</taxon>
        <taxon>Actinopterygii</taxon>
        <taxon>Neopterygii</taxon>
        <taxon>Teleostei</taxon>
        <taxon>Ostariophysi</taxon>
        <taxon>Cypriniformes</taxon>
        <taxon>Cyprinidae</taxon>
        <taxon>Labeoninae</taxon>
        <taxon>Labeonini</taxon>
        <taxon>Cirrhinus</taxon>
    </lineage>
</organism>
<gene>
    <name evidence="1" type="ORF">QQF64_013622</name>
</gene>
<reference evidence="1 2" key="1">
    <citation type="submission" date="2023-09" db="EMBL/GenBank/DDBJ databases">
        <authorList>
            <person name="Wang M."/>
        </authorList>
    </citation>
    <scope>NUCLEOTIDE SEQUENCE [LARGE SCALE GENOMIC DNA]</scope>
    <source>
        <strain evidence="1">GT-2023</strain>
        <tissue evidence="1">Liver</tissue>
    </source>
</reference>
<comment type="caution">
    <text evidence="1">The sequence shown here is derived from an EMBL/GenBank/DDBJ whole genome shotgun (WGS) entry which is preliminary data.</text>
</comment>